<protein>
    <recommendedName>
        <fullName evidence="4">6-phosphogluconolactonase, cycloisomerase 2 family</fullName>
    </recommendedName>
</protein>
<sequence length="356" mass="37453">MDRDVAEPAEFLYVGCYTGETGGDGEGVALLRRDPRTGDLTRLGVAARTPSPSFLAQHPTLPVLYACNELEAGTVTAFAVASDGGLTQLATRPTGGREPCHLAVTPDGRHLMVANYSSGSVAVHPLDVDGAPDEHCDLLDLAGNGPDAERQSGPHAHMVAPDPNGPDVLVCDLGSDRVWRSRLDAVSGRLSPPEPAVHAAPGTGPRHLLRSPDGALLLVGELAGDLAWYRAAGGGVWERRGDVPASTVAGRNLPSEVAAGRDGRFVYVANRGPDTVSTFAWDAETATMVAEVPTGGSWPRHMVLLGNHLYVANERSHTVTVFRIDPDTGAPQVQGDPVTESSPTCLLPWRRIANAK</sequence>
<dbReference type="AlphaFoldDB" id="A0A8J3FR03"/>
<dbReference type="InterPro" id="IPR011048">
    <property type="entry name" value="Haem_d1_sf"/>
</dbReference>
<keyword evidence="3" id="KW-1185">Reference proteome</keyword>
<comment type="similarity">
    <text evidence="1">Belongs to the cycloisomerase 2 family.</text>
</comment>
<comment type="caution">
    <text evidence="2">The sequence shown here is derived from an EMBL/GenBank/DDBJ whole genome shotgun (WGS) entry which is preliminary data.</text>
</comment>
<dbReference type="Pfam" id="PF10282">
    <property type="entry name" value="Lactonase"/>
    <property type="match status" value="1"/>
</dbReference>
<dbReference type="InterPro" id="IPR019405">
    <property type="entry name" value="Lactonase_7-beta_prop"/>
</dbReference>
<dbReference type="Proteomes" id="UP000656042">
    <property type="component" value="Unassembled WGS sequence"/>
</dbReference>
<name>A0A8J3FR03_9ACTN</name>
<dbReference type="Gene3D" id="2.130.10.10">
    <property type="entry name" value="YVTN repeat-like/Quinoprotein amine dehydrogenase"/>
    <property type="match status" value="1"/>
</dbReference>
<dbReference type="PANTHER" id="PTHR30344:SF1">
    <property type="entry name" value="6-PHOSPHOGLUCONOLACTONASE"/>
    <property type="match status" value="1"/>
</dbReference>
<organism evidence="2 3">
    <name type="scientific">Mangrovihabitans endophyticus</name>
    <dbReference type="NCBI Taxonomy" id="1751298"/>
    <lineage>
        <taxon>Bacteria</taxon>
        <taxon>Bacillati</taxon>
        <taxon>Actinomycetota</taxon>
        <taxon>Actinomycetes</taxon>
        <taxon>Micromonosporales</taxon>
        <taxon>Micromonosporaceae</taxon>
        <taxon>Mangrovihabitans</taxon>
    </lineage>
</organism>
<reference evidence="2" key="2">
    <citation type="submission" date="2020-09" db="EMBL/GenBank/DDBJ databases">
        <authorList>
            <person name="Sun Q."/>
            <person name="Zhou Y."/>
        </authorList>
    </citation>
    <scope>NUCLEOTIDE SEQUENCE</scope>
    <source>
        <strain evidence="2">CGMCC 4.7299</strain>
    </source>
</reference>
<dbReference type="GO" id="GO:0017057">
    <property type="term" value="F:6-phosphogluconolactonase activity"/>
    <property type="evidence" value="ECO:0007669"/>
    <property type="project" value="TreeGrafter"/>
</dbReference>
<dbReference type="InterPro" id="IPR050282">
    <property type="entry name" value="Cycloisomerase_2"/>
</dbReference>
<reference evidence="2" key="1">
    <citation type="journal article" date="2014" name="Int. J. Syst. Evol. Microbiol.">
        <title>Complete genome sequence of Corynebacterium casei LMG S-19264T (=DSM 44701T), isolated from a smear-ripened cheese.</title>
        <authorList>
            <consortium name="US DOE Joint Genome Institute (JGI-PGF)"/>
            <person name="Walter F."/>
            <person name="Albersmeier A."/>
            <person name="Kalinowski J."/>
            <person name="Ruckert C."/>
        </authorList>
    </citation>
    <scope>NUCLEOTIDE SEQUENCE</scope>
    <source>
        <strain evidence="2">CGMCC 4.7299</strain>
    </source>
</reference>
<proteinExistence type="inferred from homology"/>
<dbReference type="InterPro" id="IPR015943">
    <property type="entry name" value="WD40/YVTN_repeat-like_dom_sf"/>
</dbReference>
<dbReference type="SUPFAM" id="SSF51004">
    <property type="entry name" value="C-terminal (heme d1) domain of cytochrome cd1-nitrite reductase"/>
    <property type="match status" value="1"/>
</dbReference>
<evidence type="ECO:0000256" key="1">
    <source>
        <dbReference type="ARBA" id="ARBA00005564"/>
    </source>
</evidence>
<dbReference type="EMBL" id="BMMX01000020">
    <property type="protein sequence ID" value="GGL02342.1"/>
    <property type="molecule type" value="Genomic_DNA"/>
</dbReference>
<evidence type="ECO:0008006" key="4">
    <source>
        <dbReference type="Google" id="ProtNLM"/>
    </source>
</evidence>
<accession>A0A8J3FR03</accession>
<evidence type="ECO:0000313" key="3">
    <source>
        <dbReference type="Proteomes" id="UP000656042"/>
    </source>
</evidence>
<evidence type="ECO:0000313" key="2">
    <source>
        <dbReference type="EMBL" id="GGL02342.1"/>
    </source>
</evidence>
<dbReference type="PANTHER" id="PTHR30344">
    <property type="entry name" value="6-PHOSPHOGLUCONOLACTONASE-RELATED"/>
    <property type="match status" value="1"/>
</dbReference>
<gene>
    <name evidence="2" type="ORF">GCM10012284_41050</name>
</gene>